<gene>
    <name evidence="5" type="ORF">D9756_000842</name>
</gene>
<dbReference type="InterPro" id="IPR012677">
    <property type="entry name" value="Nucleotide-bd_a/b_plait_sf"/>
</dbReference>
<evidence type="ECO:0000256" key="1">
    <source>
        <dbReference type="ARBA" id="ARBA00022884"/>
    </source>
</evidence>
<dbReference type="GO" id="GO:0005737">
    <property type="term" value="C:cytoplasm"/>
    <property type="evidence" value="ECO:0007669"/>
    <property type="project" value="TreeGrafter"/>
</dbReference>
<feature type="compositionally biased region" description="Gly residues" evidence="3">
    <location>
        <begin position="205"/>
        <end position="214"/>
    </location>
</feature>
<dbReference type="GO" id="GO:0000398">
    <property type="term" value="P:mRNA splicing, via spliceosome"/>
    <property type="evidence" value="ECO:0007669"/>
    <property type="project" value="TreeGrafter"/>
</dbReference>
<dbReference type="GO" id="GO:0003723">
    <property type="term" value="F:RNA binding"/>
    <property type="evidence" value="ECO:0007669"/>
    <property type="project" value="UniProtKB-UniRule"/>
</dbReference>
<evidence type="ECO:0000313" key="6">
    <source>
        <dbReference type="Proteomes" id="UP000559027"/>
    </source>
</evidence>
<reference evidence="5 6" key="1">
    <citation type="journal article" date="2020" name="ISME J.">
        <title>Uncovering the hidden diversity of litter-decomposition mechanisms in mushroom-forming fungi.</title>
        <authorList>
            <person name="Floudas D."/>
            <person name="Bentzer J."/>
            <person name="Ahren D."/>
            <person name="Johansson T."/>
            <person name="Persson P."/>
            <person name="Tunlid A."/>
        </authorList>
    </citation>
    <scope>NUCLEOTIDE SEQUENCE [LARGE SCALE GENOMIC DNA]</scope>
    <source>
        <strain evidence="5 6">CBS 146.42</strain>
    </source>
</reference>
<feature type="compositionally biased region" description="Low complexity" evidence="3">
    <location>
        <begin position="150"/>
        <end position="175"/>
    </location>
</feature>
<dbReference type="InterPro" id="IPR035979">
    <property type="entry name" value="RBD_domain_sf"/>
</dbReference>
<dbReference type="GO" id="GO:0005654">
    <property type="term" value="C:nucleoplasm"/>
    <property type="evidence" value="ECO:0007669"/>
    <property type="project" value="TreeGrafter"/>
</dbReference>
<evidence type="ECO:0000256" key="3">
    <source>
        <dbReference type="SAM" id="MobiDB-lite"/>
    </source>
</evidence>
<dbReference type="SMART" id="SM00360">
    <property type="entry name" value="RRM"/>
    <property type="match status" value="1"/>
</dbReference>
<feature type="region of interest" description="Disordered" evidence="3">
    <location>
        <begin position="97"/>
        <end position="214"/>
    </location>
</feature>
<dbReference type="EMBL" id="JAACJO010000001">
    <property type="protein sequence ID" value="KAF5363850.1"/>
    <property type="molecule type" value="Genomic_DNA"/>
</dbReference>
<dbReference type="Proteomes" id="UP000559027">
    <property type="component" value="Unassembled WGS sequence"/>
</dbReference>
<sequence length="336" mass="36551">MDVDNPKDLKDDSKPDAKVVVINNLTRNVVDSHLLTIFGFYGEIVKIDVPLFGKSGQNRGKAALEYADSASAHRAFEHMDGGQLDGSILKLELSDLPVRTRSRSRSPPPHHTQRSRRGPPPPPHHSGGRFRNGHRGGGARSYSRSRSRSRSPFSRSLSRSRSPMSMSRSRSPRSLSRSRSRSRPPPPRRRGTGDYGGRGKDSYRGGRGGGGWGRRGLPPVTGISAIVVPDLVPHPHVAVVVVVVAVTPLVVDHRATLAVDTAALRGTTIVEIEIDLTDLRIEVEEAEEEVVVEVVVHEDDRSRVHSPHVPGLLVLDPQGAVRRVILFALVALGQGP</sequence>
<dbReference type="Gene3D" id="3.30.70.330">
    <property type="match status" value="1"/>
</dbReference>
<feature type="domain" description="RRM" evidence="4">
    <location>
        <begin position="18"/>
        <end position="96"/>
    </location>
</feature>
<protein>
    <recommendedName>
        <fullName evidence="4">RRM domain-containing protein</fullName>
    </recommendedName>
</protein>
<dbReference type="PANTHER" id="PTHR15481:SF0">
    <property type="entry name" value="LD23870P-RELATED"/>
    <property type="match status" value="1"/>
</dbReference>
<proteinExistence type="predicted"/>
<comment type="caution">
    <text evidence="5">The sequence shown here is derived from an EMBL/GenBank/DDBJ whole genome shotgun (WGS) entry which is preliminary data.</text>
</comment>
<feature type="compositionally biased region" description="Basic residues" evidence="3">
    <location>
        <begin position="176"/>
        <end position="190"/>
    </location>
</feature>
<organism evidence="5 6">
    <name type="scientific">Leucocoprinus leucothites</name>
    <dbReference type="NCBI Taxonomy" id="201217"/>
    <lineage>
        <taxon>Eukaryota</taxon>
        <taxon>Fungi</taxon>
        <taxon>Dikarya</taxon>
        <taxon>Basidiomycota</taxon>
        <taxon>Agaricomycotina</taxon>
        <taxon>Agaricomycetes</taxon>
        <taxon>Agaricomycetidae</taxon>
        <taxon>Agaricales</taxon>
        <taxon>Agaricineae</taxon>
        <taxon>Agaricaceae</taxon>
        <taxon>Leucocoprinus</taxon>
    </lineage>
</organism>
<dbReference type="GO" id="GO:0061574">
    <property type="term" value="C:ASAP complex"/>
    <property type="evidence" value="ECO:0007669"/>
    <property type="project" value="TreeGrafter"/>
</dbReference>
<evidence type="ECO:0000256" key="2">
    <source>
        <dbReference type="PROSITE-ProRule" id="PRU00176"/>
    </source>
</evidence>
<dbReference type="PROSITE" id="PS50102">
    <property type="entry name" value="RRM"/>
    <property type="match status" value="1"/>
</dbReference>
<name>A0A8H5GFG6_9AGAR</name>
<dbReference type="SUPFAM" id="SSF54928">
    <property type="entry name" value="RNA-binding domain, RBD"/>
    <property type="match status" value="1"/>
</dbReference>
<dbReference type="PANTHER" id="PTHR15481">
    <property type="entry name" value="RIBONUCLEIC ACID BINDING PROTEIN S1"/>
    <property type="match status" value="1"/>
</dbReference>
<dbReference type="AlphaFoldDB" id="A0A8H5GFG6"/>
<dbReference type="Pfam" id="PF00076">
    <property type="entry name" value="RRM_1"/>
    <property type="match status" value="1"/>
</dbReference>
<evidence type="ECO:0000313" key="5">
    <source>
        <dbReference type="EMBL" id="KAF5363850.1"/>
    </source>
</evidence>
<accession>A0A8H5GFG6</accession>
<dbReference type="InterPro" id="IPR000504">
    <property type="entry name" value="RRM_dom"/>
</dbReference>
<keyword evidence="6" id="KW-1185">Reference proteome</keyword>
<evidence type="ECO:0000259" key="4">
    <source>
        <dbReference type="PROSITE" id="PS50102"/>
    </source>
</evidence>
<keyword evidence="1 2" id="KW-0694">RNA-binding</keyword>